<sequence>MKRKSFTLIEILIAVAIFSTVLIIASGVFSNIIGNQSFVNVSTEVNREGQRILRQISDDTVNATENGKISSNSGVEAKGIIFLNADGSLATPLASCIIPSTPGCNFSQIAIFAKDGAKIYRFNSTNKSIEYGVSVSDPSSNQLAFNLGKLDTSKYKFSQLNDSRVEIISAGFSGISYYDSNCSIAPFVKIGMTVETADFSHQPARRSAKIELRTMVTSRSYQ</sequence>
<keyword evidence="1" id="KW-0812">Transmembrane</keyword>
<keyword evidence="1" id="KW-0472">Membrane</keyword>
<evidence type="ECO:0008006" key="4">
    <source>
        <dbReference type="Google" id="ProtNLM"/>
    </source>
</evidence>
<dbReference type="AlphaFoldDB" id="A0A2M6YCB4"/>
<evidence type="ECO:0000256" key="1">
    <source>
        <dbReference type="SAM" id="Phobius"/>
    </source>
</evidence>
<reference evidence="3" key="1">
    <citation type="submission" date="2017-09" db="EMBL/GenBank/DDBJ databases">
        <title>Depth-based differentiation of microbial function through sediment-hosted aquifers and enrichment of novel symbionts in the deep terrestrial subsurface.</title>
        <authorList>
            <person name="Probst A.J."/>
            <person name="Ladd B."/>
            <person name="Jarett J.K."/>
            <person name="Geller-Mcgrath D.E."/>
            <person name="Sieber C.M.K."/>
            <person name="Emerson J.B."/>
            <person name="Anantharaman K."/>
            <person name="Thomas B.C."/>
            <person name="Malmstrom R."/>
            <person name="Stieglmeier M."/>
            <person name="Klingl A."/>
            <person name="Woyke T."/>
            <person name="Ryan C.M."/>
            <person name="Banfield J.F."/>
        </authorList>
    </citation>
    <scope>NUCLEOTIDE SEQUENCE [LARGE SCALE GENOMIC DNA]</scope>
</reference>
<keyword evidence="1" id="KW-1133">Transmembrane helix</keyword>
<dbReference type="SUPFAM" id="SSF54523">
    <property type="entry name" value="Pili subunits"/>
    <property type="match status" value="1"/>
</dbReference>
<organism evidence="2 3">
    <name type="scientific">Candidatus Berkelbacteria bacterium CG08_land_8_20_14_0_20_39_8</name>
    <dbReference type="NCBI Taxonomy" id="1974511"/>
    <lineage>
        <taxon>Bacteria</taxon>
        <taxon>Candidatus Berkelbacteria</taxon>
    </lineage>
</organism>
<accession>A0A2M6YCB4</accession>
<dbReference type="InterPro" id="IPR012902">
    <property type="entry name" value="N_methyl_site"/>
</dbReference>
<proteinExistence type="predicted"/>
<comment type="caution">
    <text evidence="2">The sequence shown here is derived from an EMBL/GenBank/DDBJ whole genome shotgun (WGS) entry which is preliminary data.</text>
</comment>
<dbReference type="Proteomes" id="UP000229896">
    <property type="component" value="Unassembled WGS sequence"/>
</dbReference>
<dbReference type="Pfam" id="PF07963">
    <property type="entry name" value="N_methyl"/>
    <property type="match status" value="1"/>
</dbReference>
<evidence type="ECO:0000313" key="3">
    <source>
        <dbReference type="Proteomes" id="UP000229896"/>
    </source>
</evidence>
<protein>
    <recommendedName>
        <fullName evidence="4">Prepilin-type N-terminal cleavage/methylation domain-containing protein</fullName>
    </recommendedName>
</protein>
<evidence type="ECO:0000313" key="2">
    <source>
        <dbReference type="EMBL" id="PIU24332.1"/>
    </source>
</evidence>
<name>A0A2M6YCB4_9BACT</name>
<gene>
    <name evidence="2" type="ORF">COT12_01500</name>
</gene>
<dbReference type="InterPro" id="IPR045584">
    <property type="entry name" value="Pilin-like"/>
</dbReference>
<dbReference type="EMBL" id="PEXI01000049">
    <property type="protein sequence ID" value="PIU24332.1"/>
    <property type="molecule type" value="Genomic_DNA"/>
</dbReference>
<feature type="transmembrane region" description="Helical" evidence="1">
    <location>
        <begin position="12"/>
        <end position="33"/>
    </location>
</feature>